<feature type="region of interest" description="Disordered" evidence="1">
    <location>
        <begin position="1592"/>
        <end position="1611"/>
    </location>
</feature>
<dbReference type="RefSeq" id="XP_012335948.1">
    <property type="nucleotide sequence ID" value="XM_012480525.1"/>
</dbReference>
<feature type="compositionally biased region" description="Basic and acidic residues" evidence="1">
    <location>
        <begin position="1631"/>
        <end position="1640"/>
    </location>
</feature>
<feature type="region of interest" description="Disordered" evidence="1">
    <location>
        <begin position="1337"/>
        <end position="1382"/>
    </location>
</feature>
<feature type="compositionally biased region" description="Basic and acidic residues" evidence="1">
    <location>
        <begin position="1498"/>
        <end position="1538"/>
    </location>
</feature>
<evidence type="ECO:0000313" key="2">
    <source>
        <dbReference type="EMBL" id="KJP87470.1"/>
    </source>
</evidence>
<dbReference type="OrthoDB" id="372328at2759"/>
<feature type="compositionally biased region" description="Low complexity" evidence="1">
    <location>
        <begin position="1337"/>
        <end position="1354"/>
    </location>
</feature>
<organism evidence="2 3">
    <name type="scientific">Plasmodium fragile</name>
    <dbReference type="NCBI Taxonomy" id="5857"/>
    <lineage>
        <taxon>Eukaryota</taxon>
        <taxon>Sar</taxon>
        <taxon>Alveolata</taxon>
        <taxon>Apicomplexa</taxon>
        <taxon>Aconoidasida</taxon>
        <taxon>Haemosporida</taxon>
        <taxon>Plasmodiidae</taxon>
        <taxon>Plasmodium</taxon>
        <taxon>Plasmodium (Plasmodium)</taxon>
    </lineage>
</organism>
<keyword evidence="3" id="KW-1185">Reference proteome</keyword>
<feature type="region of interest" description="Disordered" evidence="1">
    <location>
        <begin position="1624"/>
        <end position="1679"/>
    </location>
</feature>
<dbReference type="GeneID" id="24268216"/>
<feature type="compositionally biased region" description="Basic and acidic residues" evidence="1">
    <location>
        <begin position="335"/>
        <end position="376"/>
    </location>
</feature>
<protein>
    <submittedName>
        <fullName evidence="2">Uncharacterized protein</fullName>
    </submittedName>
</protein>
<feature type="region of interest" description="Disordered" evidence="1">
    <location>
        <begin position="538"/>
        <end position="568"/>
    </location>
</feature>
<feature type="region of interest" description="Disordered" evidence="1">
    <location>
        <begin position="1485"/>
        <end position="1579"/>
    </location>
</feature>
<feature type="compositionally biased region" description="Low complexity" evidence="1">
    <location>
        <begin position="243"/>
        <end position="255"/>
    </location>
</feature>
<feature type="compositionally biased region" description="Basic and acidic residues" evidence="1">
    <location>
        <begin position="1357"/>
        <end position="1380"/>
    </location>
</feature>
<reference evidence="2 3" key="1">
    <citation type="submission" date="2014-03" db="EMBL/GenBank/DDBJ databases">
        <title>The Genome Sequence of Plasmodium fragile nilgiri.</title>
        <authorList>
            <consortium name="The Broad Institute Genomics Platform"/>
            <consortium name="The Broad Institute Genome Sequencing Center for Infectious Disease"/>
            <person name="Neafsey D."/>
            <person name="Duraisingh M."/>
            <person name="Young S.K."/>
            <person name="Zeng Q."/>
            <person name="Gargeya S."/>
            <person name="Abouelleil A."/>
            <person name="Alvarado L."/>
            <person name="Chapman S.B."/>
            <person name="Gainer-Dewar J."/>
            <person name="Goldberg J."/>
            <person name="Griggs A."/>
            <person name="Gujja S."/>
            <person name="Hansen M."/>
            <person name="Howarth C."/>
            <person name="Imamovic A."/>
            <person name="Larimer J."/>
            <person name="Pearson M."/>
            <person name="Poon T.W."/>
            <person name="Priest M."/>
            <person name="Roberts A."/>
            <person name="Saif S."/>
            <person name="Shea T."/>
            <person name="Sykes S."/>
            <person name="Wortman J."/>
            <person name="Nusbaum C."/>
            <person name="Birren B."/>
        </authorList>
    </citation>
    <scope>NUCLEOTIDE SEQUENCE [LARGE SCALE GENOMIC DNA]</scope>
    <source>
        <strain evidence="3">nilgiri</strain>
    </source>
</reference>
<feature type="region of interest" description="Disordered" evidence="1">
    <location>
        <begin position="172"/>
        <end position="376"/>
    </location>
</feature>
<feature type="compositionally biased region" description="Polar residues" evidence="1">
    <location>
        <begin position="172"/>
        <end position="181"/>
    </location>
</feature>
<accession>A0A0D9QK73</accession>
<evidence type="ECO:0000313" key="3">
    <source>
        <dbReference type="Proteomes" id="UP000054561"/>
    </source>
</evidence>
<dbReference type="VEuPathDB" id="PlasmoDB:AK88_02902"/>
<feature type="compositionally biased region" description="Polar residues" evidence="1">
    <location>
        <begin position="1557"/>
        <end position="1568"/>
    </location>
</feature>
<sequence length="1875" mass="208518">MNTNLTSREAKAAEEKSPLGRLTFSELAQLSDYLKPDRNNEMSLLEGKPELPAQNENYMNKSEKKKIFMENYELTSENALNSEKKKKKSVCSDKSCTADSCLEQTEQSYIPCSNKRIDEEENNHLKPAKSYVSQGHDSIQGKENLPNCESHVNSSLIGEQNVLAQNDQHAHNNLSSNSTRIDSSDVLFPTKENGNSVKKECASYSPSISNTRKCECNENGKTGQGGSGKEGPNADMPVWRRISGLSLSGGSALGTEGEEVGEEQVDGDDDDEEEKQAEHEETEDEQIEGDQIDDDQREDDQSGDERNSDEGSGEEQSDEDQRKDEESDIPIDPTTTKEKRCSQGNRRKDDRAAYTEREEQTAVEKKSMSKEKTNKYKDNLNLFHEVLKHKSELSYFHQKMMEDEQEDQKEEQHKRQTNHLVRGDVRVNNDDHYNERVRSSNVAILRQNGNAHLWNSSCSNGGAFSGKYDVAKVGVRSNNSTYGVIDVGKNASFAGDPPASASNEGNGNDINDTAGSIESVEFPESGDLRDGNIDSYRSSCSRDHVPSKGTQRSEFNVAQKGDHEKKSLQKKKNSNLYSYLILENKKTQVQKVEMKINVRFKNIYFVKYKYVKCVVTNNSGVLVHSFTFCKNGTDFNAQNRLFKMYNKDKESFNMLSPDEVEVLLQELKKSVHTDVTFELVFDAQVVNGKVDISSSTFYRLSFYGVEEVPQKGVERDAMGTKGREMSAKLTKEKMSTQGRGIRGTVARVGVTAGKTPRGKATNLCSAKLTSNHRTLNEPPKGATDKSGSSNAKPITKPKEEKEKNSYIGFTILHLKYLFQMQEKGSIHLNISNNNNEEFDFVKNYSKEEYAQHLEGKAVEEMYSNNLSYVDKIGMIFKILFGHSLNISSQKIFLEYRFASSDVSGGGNCEDDSSDRHTDFKSALEMVQKGSASNQLETKKGVEECLKNYLKNCSQYIYDEITISLLGLSESSGEYNEKRYCRNDAKSRCVYGRPLFGNSPNDVTIQGAFSKGGQPCPYTMCSVASREGSPGREVSKLSNGGCDQHEEEVKRSINHISEACLPDSCESSQRLKPHLANLLHLLEKRNEKNKRVATLEHIIRKYVTGFNDYLDFVELSNSNKAYKVYEENKKLKEYIKNCNGFFIETLMRNHQEIQKLKHRNKTVNILYNKERMSNLGKGGAKRDCSVAGVDSDVMGELDALVELDRLRTINMLEKKNDIFSSIISRRLVGKRCASNSTVKKNEGGCSSVCPDMTRQDSRSGSNYHVGRKLEKFFLNKKCVMATAHDSSAKKRTDLLHGKSDWPQQGELLIHDLQGRNTYSKSSPQLSSFSAFHLANGGVVRSSQRSRSGRAASPAVDGQTDRTDQIGRSDRSERSGQRDRSHLLKFYSNPIGAALLARAPNKKEHSDATTSSLVKSSKDTYLHANAKWSAWGRPTDGGKDAQGSRNDHVGMNAPSNSAQSSNQEIKPRQPLIALKKKSGTTIWSGQAIHAGGTARSSQKAKCDGDKKAATTKGTLHEVDHHRECSPSEARPHLERQRCEQEVSATRCSNKRGNRDTPEGSGNCSANNPRGNTLRRTKNNYDTSEVLKKEYFYKTQRGSRKKGEETLPNCLVNTTSGKEKGKAKLIEGTNNSLSEDKSGESKIADAGGGENAFVTTLRGGMSGATTGRSSTRIGRSADHVHAGRKVTDDTVVTAGGENKTDHMDNADYKKRYIEKVISAYDDYILTKGEHSSQGGTVCKIRGSASKVQSGGGDTHGVNNKEGVCTQKKSRRDDNAIKSIKEIIEHNVTRKSNFDLNSIEKKALLKNMHNGKVGSSSVYLQGVRAGGQGSHVKGLVGGEKRRATNSKDAYILDIINKNLNKSFNQLDRIKKKMSEHLVV</sequence>
<proteinExistence type="predicted"/>
<name>A0A0D9QK73_PLAFR</name>
<feature type="region of interest" description="Disordered" evidence="1">
    <location>
        <begin position="1427"/>
        <end position="1464"/>
    </location>
</feature>
<feature type="compositionally biased region" description="Polar residues" evidence="1">
    <location>
        <begin position="500"/>
        <end position="514"/>
    </location>
</feature>
<feature type="compositionally biased region" description="Acidic residues" evidence="1">
    <location>
        <begin position="256"/>
        <end position="298"/>
    </location>
</feature>
<feature type="region of interest" description="Disordered" evidence="1">
    <location>
        <begin position="495"/>
        <end position="514"/>
    </location>
</feature>
<dbReference type="OMA" id="EYIKNCN"/>
<gene>
    <name evidence="2" type="ORF">AK88_02902</name>
</gene>
<feature type="region of interest" description="Disordered" evidence="1">
    <location>
        <begin position="768"/>
        <end position="799"/>
    </location>
</feature>
<feature type="compositionally biased region" description="Low complexity" evidence="1">
    <location>
        <begin position="1450"/>
        <end position="1461"/>
    </location>
</feature>
<feature type="compositionally biased region" description="Polar residues" evidence="1">
    <location>
        <begin position="1660"/>
        <end position="1670"/>
    </location>
</feature>
<dbReference type="Proteomes" id="UP000054561">
    <property type="component" value="Unassembled WGS sequence"/>
</dbReference>
<dbReference type="EMBL" id="KQ001674">
    <property type="protein sequence ID" value="KJP87470.1"/>
    <property type="molecule type" value="Genomic_DNA"/>
</dbReference>
<evidence type="ECO:0000256" key="1">
    <source>
        <dbReference type="SAM" id="MobiDB-lite"/>
    </source>
</evidence>
<feature type="compositionally biased region" description="Basic and acidic residues" evidence="1">
    <location>
        <begin position="299"/>
        <end position="309"/>
    </location>
</feature>